<dbReference type="Proteomes" id="UP000887578">
    <property type="component" value="Unplaced"/>
</dbReference>
<evidence type="ECO:0000313" key="3">
    <source>
        <dbReference type="WBParaSite" id="PDA_v2.g25095.t1"/>
    </source>
</evidence>
<feature type="domain" description="Chromo" evidence="1">
    <location>
        <begin position="55"/>
        <end position="110"/>
    </location>
</feature>
<dbReference type="AlphaFoldDB" id="A0A914QD53"/>
<proteinExistence type="predicted"/>
<organism evidence="2 3">
    <name type="scientific">Panagrolaimus davidi</name>
    <dbReference type="NCBI Taxonomy" id="227884"/>
    <lineage>
        <taxon>Eukaryota</taxon>
        <taxon>Metazoa</taxon>
        <taxon>Ecdysozoa</taxon>
        <taxon>Nematoda</taxon>
        <taxon>Chromadorea</taxon>
        <taxon>Rhabditida</taxon>
        <taxon>Tylenchina</taxon>
        <taxon>Panagrolaimomorpha</taxon>
        <taxon>Panagrolaimoidea</taxon>
        <taxon>Panagrolaimidae</taxon>
        <taxon>Panagrolaimus</taxon>
    </lineage>
</organism>
<dbReference type="InterPro" id="IPR016197">
    <property type="entry name" value="Chromo-like_dom_sf"/>
</dbReference>
<dbReference type="PROSITE" id="PS50013">
    <property type="entry name" value="CHROMO_2"/>
    <property type="match status" value="1"/>
</dbReference>
<dbReference type="SUPFAM" id="SSF54160">
    <property type="entry name" value="Chromo domain-like"/>
    <property type="match status" value="1"/>
</dbReference>
<keyword evidence="2" id="KW-1185">Reference proteome</keyword>
<sequence length="140" mass="16412">MVNVQIISSIIFDKIVFYEVVNDRGEKFLAEEKEIHPASLVRRYRKAHPNPVKAWEVEEIININLDDAMVHVKWKPSPPGPGKPIKNWENSWIYFGNLYCPKLIERFQRRCRPEVADEIEEMKERLGHVGLTRGQADDRS</sequence>
<dbReference type="InterPro" id="IPR000953">
    <property type="entry name" value="Chromo/chromo_shadow_dom"/>
</dbReference>
<protein>
    <submittedName>
        <fullName evidence="3">Chromo domain-containing protein</fullName>
    </submittedName>
</protein>
<evidence type="ECO:0000259" key="1">
    <source>
        <dbReference type="PROSITE" id="PS50013"/>
    </source>
</evidence>
<dbReference type="WBParaSite" id="PDA_v2.g25095.t1">
    <property type="protein sequence ID" value="PDA_v2.g25095.t1"/>
    <property type="gene ID" value="PDA_v2.g25095"/>
</dbReference>
<evidence type="ECO:0000313" key="2">
    <source>
        <dbReference type="Proteomes" id="UP000887578"/>
    </source>
</evidence>
<name>A0A914QD53_9BILA</name>
<reference evidence="3" key="1">
    <citation type="submission" date="2022-11" db="UniProtKB">
        <authorList>
            <consortium name="WormBaseParasite"/>
        </authorList>
    </citation>
    <scope>IDENTIFICATION</scope>
</reference>
<accession>A0A914QD53</accession>